<dbReference type="EMBL" id="JAAAWP010000011">
    <property type="protein sequence ID" value="NDW22881.1"/>
    <property type="molecule type" value="Genomic_DNA"/>
</dbReference>
<protein>
    <submittedName>
        <fullName evidence="1">Uncharacterized protein</fullName>
    </submittedName>
</protein>
<comment type="caution">
    <text evidence="1">The sequence shown here is derived from an EMBL/GenBank/DDBJ whole genome shotgun (WGS) entry which is preliminary data.</text>
</comment>
<accession>A0A6L9MYG2</accession>
<dbReference type="Proteomes" id="UP000478837">
    <property type="component" value="Unassembled WGS sequence"/>
</dbReference>
<proteinExistence type="predicted"/>
<dbReference type="AlphaFoldDB" id="A0A6L9MYG2"/>
<name>A0A6L9MYG2_9ALTE</name>
<evidence type="ECO:0000313" key="2">
    <source>
        <dbReference type="Proteomes" id="UP000478837"/>
    </source>
</evidence>
<dbReference type="RefSeq" id="WP_163112572.1">
    <property type="nucleotide sequence ID" value="NZ_JAAAWP010000011.1"/>
</dbReference>
<evidence type="ECO:0000313" key="1">
    <source>
        <dbReference type="EMBL" id="NDW22881.1"/>
    </source>
</evidence>
<organism evidence="1 2">
    <name type="scientific">Alteromonas hispanica</name>
    <dbReference type="NCBI Taxonomy" id="315421"/>
    <lineage>
        <taxon>Bacteria</taxon>
        <taxon>Pseudomonadati</taxon>
        <taxon>Pseudomonadota</taxon>
        <taxon>Gammaproteobacteria</taxon>
        <taxon>Alteromonadales</taxon>
        <taxon>Alteromonadaceae</taxon>
        <taxon>Alteromonas/Salinimonas group</taxon>
        <taxon>Alteromonas</taxon>
    </lineage>
</organism>
<sequence>MRLTTSRTLLIATFLFIVVTIIISAAYSYQTVWRAHSKKEELTYMGSQGWEWYNEALRLQIKYVEGELPAIRKVYSNDKYAALVTISDAGRFRGFIFFDSPCQEGSVISETRYHSSSGEESVDVLHCLRGKFVFMKTWPAEPDQNWRGDVGDFSFEVELKDWDLTPLKRAYYKSQATLI</sequence>
<keyword evidence="2" id="KW-1185">Reference proteome</keyword>
<reference evidence="1 2" key="1">
    <citation type="submission" date="2020-01" db="EMBL/GenBank/DDBJ databases">
        <title>Genomes of bacteria type strains.</title>
        <authorList>
            <person name="Chen J."/>
            <person name="Zhu S."/>
            <person name="Yang J."/>
        </authorList>
    </citation>
    <scope>NUCLEOTIDE SEQUENCE [LARGE SCALE GENOMIC DNA]</scope>
    <source>
        <strain evidence="1 2">LMG 22958</strain>
    </source>
</reference>
<gene>
    <name evidence="1" type="ORF">GTW09_15265</name>
</gene>